<proteinExistence type="predicted"/>
<feature type="region of interest" description="Disordered" evidence="1">
    <location>
        <begin position="15"/>
        <end position="38"/>
    </location>
</feature>
<evidence type="ECO:0000313" key="2">
    <source>
        <dbReference type="EMBL" id="CEI68345.1"/>
    </source>
</evidence>
<sequence>MGTIFDTRMQPTEEITMERSQQRREEKAMKGSQIYRTT</sequence>
<name>A0A2L2U233_9HYPO</name>
<reference evidence="3" key="1">
    <citation type="submission" date="2014-10" db="EMBL/GenBank/DDBJ databases">
        <authorList>
            <person name="King R."/>
        </authorList>
    </citation>
    <scope>NUCLEOTIDE SEQUENCE [LARGE SCALE GENOMIC DNA]</scope>
    <source>
        <strain evidence="3">A3/5</strain>
    </source>
</reference>
<accession>A0A2L2U233</accession>
<dbReference type="EMBL" id="LN649231">
    <property type="protein sequence ID" value="CEI68345.1"/>
    <property type="molecule type" value="Genomic_DNA"/>
</dbReference>
<dbReference type="Proteomes" id="UP000245910">
    <property type="component" value="Chromosome III"/>
</dbReference>
<protein>
    <submittedName>
        <fullName evidence="2">Uncharacterized protein</fullName>
    </submittedName>
</protein>
<feature type="compositionally biased region" description="Basic and acidic residues" evidence="1">
    <location>
        <begin position="16"/>
        <end position="29"/>
    </location>
</feature>
<evidence type="ECO:0000313" key="3">
    <source>
        <dbReference type="Proteomes" id="UP000245910"/>
    </source>
</evidence>
<evidence type="ECO:0000256" key="1">
    <source>
        <dbReference type="SAM" id="MobiDB-lite"/>
    </source>
</evidence>
<organism evidence="2 3">
    <name type="scientific">Fusarium venenatum</name>
    <dbReference type="NCBI Taxonomy" id="56646"/>
    <lineage>
        <taxon>Eukaryota</taxon>
        <taxon>Fungi</taxon>
        <taxon>Dikarya</taxon>
        <taxon>Ascomycota</taxon>
        <taxon>Pezizomycotina</taxon>
        <taxon>Sordariomycetes</taxon>
        <taxon>Hypocreomycetidae</taxon>
        <taxon>Hypocreales</taxon>
        <taxon>Nectriaceae</taxon>
        <taxon>Fusarium</taxon>
    </lineage>
</organism>
<keyword evidence="3" id="KW-1185">Reference proteome</keyword>
<dbReference type="AlphaFoldDB" id="A0A2L2U233"/>